<evidence type="ECO:0000256" key="11">
    <source>
        <dbReference type="RuleBase" id="RU003657"/>
    </source>
</evidence>
<comment type="pathway">
    <text evidence="1">Amino-acid biosynthesis; L-histidine biosynthesis; L-histidine from 5-phospho-alpha-D-ribose 1-diphosphate: step 5/9.</text>
</comment>
<keyword evidence="6 11" id="KW-0368">Histidine biosynthesis</keyword>
<organism evidence="12 13">
    <name type="scientific">Desulfovibrio ferrophilus</name>
    <dbReference type="NCBI Taxonomy" id="241368"/>
    <lineage>
        <taxon>Bacteria</taxon>
        <taxon>Pseudomonadati</taxon>
        <taxon>Thermodesulfobacteriota</taxon>
        <taxon>Desulfovibrionia</taxon>
        <taxon>Desulfovibrionales</taxon>
        <taxon>Desulfovibrionaceae</taxon>
        <taxon>Desulfovibrio</taxon>
    </lineage>
</organism>
<dbReference type="InterPro" id="IPR006062">
    <property type="entry name" value="His_biosynth"/>
</dbReference>
<comment type="function">
    <text evidence="8">IGPS catalyzes the conversion of PRFAR and glutamine to IGP, AICAR and glutamate. The HisF subunit catalyzes the cyclization activity that produces IGP and AICAR from PRFAR using the ammonia provided by the HisH subunit.</text>
</comment>
<dbReference type="Gene3D" id="3.20.20.70">
    <property type="entry name" value="Aldolase class I"/>
    <property type="match status" value="1"/>
</dbReference>
<dbReference type="GO" id="GO:0016853">
    <property type="term" value="F:isomerase activity"/>
    <property type="evidence" value="ECO:0007669"/>
    <property type="project" value="UniProtKB-KW"/>
</dbReference>
<name>A0A2Z6B1F1_9BACT</name>
<dbReference type="UniPathway" id="UPA00031">
    <property type="reaction ID" value="UER00010"/>
</dbReference>
<evidence type="ECO:0000256" key="7">
    <source>
        <dbReference type="ARBA" id="ARBA00023239"/>
    </source>
</evidence>
<evidence type="ECO:0000256" key="3">
    <source>
        <dbReference type="ARBA" id="ARBA00011152"/>
    </source>
</evidence>
<evidence type="ECO:0000256" key="10">
    <source>
        <dbReference type="ARBA" id="ARBA00047838"/>
    </source>
</evidence>
<dbReference type="AlphaFoldDB" id="A0A2Z6B1F1"/>
<accession>A0A2Z6B1F1</accession>
<keyword evidence="7" id="KW-0456">Lyase</keyword>
<dbReference type="PANTHER" id="PTHR21235">
    <property type="entry name" value="IMIDAZOLE GLYCEROL PHOSPHATE SYNTHASE SUBUNIT HISF/H IGP SYNTHASE SUBUNIT HISF/H"/>
    <property type="match status" value="1"/>
</dbReference>
<sequence length="297" mass="32256">MNIRIIPRLDIKGANLVKGVQLEGLRVLGKPEDFARHYYENGADELLFQDIVASLYQRNSLLHIVERTAREISIPLTVGGGLRSLNDIQSALRSGADKVALNTAAIKRPELIREASLRFGSSSIVVSIEAILRPNGNWECFTDNGRTPTGVDACQWAEQAAELGAGEIILTSVNNEGTGKGFDLALTRKISENVSIPVIACGGAGSPQHIWQVIEEGLADAVSVASILHYPIAKALQQDLESFTEGNVDFLRNLTLPRHMAYTSLPELKHFLSEHGYEGRDVLAPASQETDCVCKAS</sequence>
<dbReference type="GO" id="GO:0000105">
    <property type="term" value="P:L-histidine biosynthetic process"/>
    <property type="evidence" value="ECO:0007669"/>
    <property type="project" value="UniProtKB-UniPathway"/>
</dbReference>
<evidence type="ECO:0000256" key="8">
    <source>
        <dbReference type="ARBA" id="ARBA00025475"/>
    </source>
</evidence>
<comment type="similarity">
    <text evidence="2 11">Belongs to the HisA/HisF family.</text>
</comment>
<dbReference type="InterPro" id="IPR004651">
    <property type="entry name" value="HisF"/>
</dbReference>
<dbReference type="Pfam" id="PF00977">
    <property type="entry name" value="His_biosynth"/>
    <property type="match status" value="1"/>
</dbReference>
<dbReference type="KEGG" id="dfl:DFE_2588"/>
<dbReference type="GO" id="GO:0016829">
    <property type="term" value="F:lyase activity"/>
    <property type="evidence" value="ECO:0007669"/>
    <property type="project" value="UniProtKB-KW"/>
</dbReference>
<keyword evidence="5 11" id="KW-0028">Amino-acid biosynthesis</keyword>
<evidence type="ECO:0000256" key="4">
    <source>
        <dbReference type="ARBA" id="ARBA00012809"/>
    </source>
</evidence>
<dbReference type="OrthoDB" id="9807749at2"/>
<dbReference type="SUPFAM" id="SSF51366">
    <property type="entry name" value="Ribulose-phoshate binding barrel"/>
    <property type="match status" value="1"/>
</dbReference>
<evidence type="ECO:0000313" key="12">
    <source>
        <dbReference type="EMBL" id="BBD09314.1"/>
    </source>
</evidence>
<evidence type="ECO:0000256" key="5">
    <source>
        <dbReference type="ARBA" id="ARBA00022605"/>
    </source>
</evidence>
<dbReference type="GO" id="GO:0000107">
    <property type="term" value="F:imidazoleglycerol-phosphate synthase activity"/>
    <property type="evidence" value="ECO:0007669"/>
    <property type="project" value="InterPro"/>
</dbReference>
<dbReference type="InterPro" id="IPR013785">
    <property type="entry name" value="Aldolase_TIM"/>
</dbReference>
<keyword evidence="13" id="KW-1185">Reference proteome</keyword>
<dbReference type="RefSeq" id="WP_126380177.1">
    <property type="nucleotide sequence ID" value="NZ_AP017378.1"/>
</dbReference>
<dbReference type="PANTHER" id="PTHR21235:SF2">
    <property type="entry name" value="IMIDAZOLE GLYCEROL PHOSPHATE SYNTHASE HISHF"/>
    <property type="match status" value="1"/>
</dbReference>
<dbReference type="InterPro" id="IPR050064">
    <property type="entry name" value="IGPS_HisA/HisF"/>
</dbReference>
<evidence type="ECO:0000313" key="13">
    <source>
        <dbReference type="Proteomes" id="UP000269883"/>
    </source>
</evidence>
<evidence type="ECO:0000256" key="2">
    <source>
        <dbReference type="ARBA" id="ARBA00009667"/>
    </source>
</evidence>
<reference evidence="12 13" key="1">
    <citation type="journal article" date="2018" name="Sci. Adv.">
        <title>Multi-heme cytochromes provide a pathway for survival in energy-limited environments.</title>
        <authorList>
            <person name="Deng X."/>
            <person name="Dohmae N."/>
            <person name="Nealson K.H."/>
            <person name="Hashimoto K."/>
            <person name="Okamoto A."/>
        </authorList>
    </citation>
    <scope>NUCLEOTIDE SEQUENCE [LARGE SCALE GENOMIC DNA]</scope>
    <source>
        <strain evidence="12 13">IS5</strain>
    </source>
</reference>
<keyword evidence="12" id="KW-0413">Isomerase</keyword>
<evidence type="ECO:0000256" key="6">
    <source>
        <dbReference type="ARBA" id="ARBA00023102"/>
    </source>
</evidence>
<proteinExistence type="inferred from homology"/>
<dbReference type="InterPro" id="IPR011060">
    <property type="entry name" value="RibuloseP-bd_barrel"/>
</dbReference>
<dbReference type="EC" id="4.3.2.10" evidence="4"/>
<comment type="subunit">
    <text evidence="3">Heterodimer of HisH and HisF.</text>
</comment>
<dbReference type="EMBL" id="AP017378">
    <property type="protein sequence ID" value="BBD09314.1"/>
    <property type="molecule type" value="Genomic_DNA"/>
</dbReference>
<dbReference type="CDD" id="cd04731">
    <property type="entry name" value="HisF"/>
    <property type="match status" value="1"/>
</dbReference>
<gene>
    <name evidence="12" type="ORF">DFE_2588</name>
</gene>
<evidence type="ECO:0000256" key="9">
    <source>
        <dbReference type="ARBA" id="ARBA00030264"/>
    </source>
</evidence>
<dbReference type="Proteomes" id="UP000269883">
    <property type="component" value="Chromosome"/>
</dbReference>
<protein>
    <recommendedName>
        <fullName evidence="4">imidazole glycerol-phosphate synthase</fullName>
        <ecNumber evidence="4">4.3.2.10</ecNumber>
    </recommendedName>
    <alternativeName>
        <fullName evidence="9">IGP synthase cyclase subunit</fullName>
    </alternativeName>
</protein>
<comment type="catalytic activity">
    <reaction evidence="10">
        <text>5-[(5-phospho-1-deoxy-D-ribulos-1-ylimino)methylamino]-1-(5-phospho-beta-D-ribosyl)imidazole-4-carboxamide + L-glutamine = D-erythro-1-(imidazol-4-yl)glycerol 3-phosphate + 5-amino-1-(5-phospho-beta-D-ribosyl)imidazole-4-carboxamide + L-glutamate + H(+)</text>
        <dbReference type="Rhea" id="RHEA:24793"/>
        <dbReference type="ChEBI" id="CHEBI:15378"/>
        <dbReference type="ChEBI" id="CHEBI:29985"/>
        <dbReference type="ChEBI" id="CHEBI:58278"/>
        <dbReference type="ChEBI" id="CHEBI:58359"/>
        <dbReference type="ChEBI" id="CHEBI:58475"/>
        <dbReference type="ChEBI" id="CHEBI:58525"/>
        <dbReference type="EC" id="4.3.2.10"/>
    </reaction>
</comment>
<evidence type="ECO:0000256" key="1">
    <source>
        <dbReference type="ARBA" id="ARBA00005091"/>
    </source>
</evidence>